<protein>
    <submittedName>
        <fullName evidence="2">Uncharacterized protein</fullName>
    </submittedName>
</protein>
<evidence type="ECO:0000313" key="3">
    <source>
        <dbReference type="Proteomes" id="UP000824023"/>
    </source>
</evidence>
<gene>
    <name evidence="2" type="ORF">H9819_04985</name>
</gene>
<dbReference type="Proteomes" id="UP000824023">
    <property type="component" value="Unassembled WGS sequence"/>
</dbReference>
<sequence>MKNQTALSCFFSHFGYLSGASAVIANGFLQLSEYGWAFISFLYSGKIITFVAVEQFRLFLKQ</sequence>
<dbReference type="EMBL" id="DXCK01000070">
    <property type="protein sequence ID" value="HIZ01596.1"/>
    <property type="molecule type" value="Genomic_DNA"/>
</dbReference>
<reference evidence="2" key="1">
    <citation type="journal article" date="2021" name="PeerJ">
        <title>Extensive microbial diversity within the chicken gut microbiome revealed by metagenomics and culture.</title>
        <authorList>
            <person name="Gilroy R."/>
            <person name="Ravi A."/>
            <person name="Getino M."/>
            <person name="Pursley I."/>
            <person name="Horton D.L."/>
            <person name="Alikhan N.F."/>
            <person name="Baker D."/>
            <person name="Gharbi K."/>
            <person name="Hall N."/>
            <person name="Watson M."/>
            <person name="Adriaenssens E.M."/>
            <person name="Foster-Nyarko E."/>
            <person name="Jarju S."/>
            <person name="Secka A."/>
            <person name="Antonio M."/>
            <person name="Oren A."/>
            <person name="Chaudhuri R.R."/>
            <person name="La Ragione R."/>
            <person name="Hildebrand F."/>
            <person name="Pallen M.J."/>
        </authorList>
    </citation>
    <scope>NUCLEOTIDE SEQUENCE</scope>
    <source>
        <strain evidence="2">ChiHjej12B11-24981</strain>
    </source>
</reference>
<accession>A0A9D2CWP0</accession>
<keyword evidence="1" id="KW-0472">Membrane</keyword>
<evidence type="ECO:0000313" key="2">
    <source>
        <dbReference type="EMBL" id="HIZ01596.1"/>
    </source>
</evidence>
<name>A0A9D2CWP0_9BACE</name>
<keyword evidence="1" id="KW-0812">Transmembrane</keyword>
<comment type="caution">
    <text evidence="2">The sequence shown here is derived from an EMBL/GenBank/DDBJ whole genome shotgun (WGS) entry which is preliminary data.</text>
</comment>
<evidence type="ECO:0000256" key="1">
    <source>
        <dbReference type="SAM" id="Phobius"/>
    </source>
</evidence>
<feature type="transmembrane region" description="Helical" evidence="1">
    <location>
        <begin position="35"/>
        <end position="53"/>
    </location>
</feature>
<dbReference type="AlphaFoldDB" id="A0A9D2CWP0"/>
<keyword evidence="1" id="KW-1133">Transmembrane helix</keyword>
<reference evidence="2" key="2">
    <citation type="submission" date="2021-04" db="EMBL/GenBank/DDBJ databases">
        <authorList>
            <person name="Gilroy R."/>
        </authorList>
    </citation>
    <scope>NUCLEOTIDE SEQUENCE</scope>
    <source>
        <strain evidence="2">ChiHjej12B11-24981</strain>
    </source>
</reference>
<proteinExistence type="predicted"/>
<organism evidence="2 3">
    <name type="scientific">Candidatus Bacteroides merdipullorum</name>
    <dbReference type="NCBI Taxonomy" id="2838474"/>
    <lineage>
        <taxon>Bacteria</taxon>
        <taxon>Pseudomonadati</taxon>
        <taxon>Bacteroidota</taxon>
        <taxon>Bacteroidia</taxon>
        <taxon>Bacteroidales</taxon>
        <taxon>Bacteroidaceae</taxon>
        <taxon>Bacteroides</taxon>
    </lineage>
</organism>